<organism evidence="3 4">
    <name type="scientific">Pedobacter metabolipauper</name>
    <dbReference type="NCBI Taxonomy" id="425513"/>
    <lineage>
        <taxon>Bacteria</taxon>
        <taxon>Pseudomonadati</taxon>
        <taxon>Bacteroidota</taxon>
        <taxon>Sphingobacteriia</taxon>
        <taxon>Sphingobacteriales</taxon>
        <taxon>Sphingobacteriaceae</taxon>
        <taxon>Pedobacter</taxon>
    </lineage>
</organism>
<evidence type="ECO:0000259" key="2">
    <source>
        <dbReference type="Pfam" id="PF22292"/>
    </source>
</evidence>
<name>A0A4V6PW05_9SPHI</name>
<proteinExistence type="predicted"/>
<reference evidence="3 4" key="1">
    <citation type="submission" date="2019-03" db="EMBL/GenBank/DDBJ databases">
        <title>Genomic Encyclopedia of Archaeal and Bacterial Type Strains, Phase II (KMG-II): from individual species to whole genera.</title>
        <authorList>
            <person name="Goeker M."/>
        </authorList>
    </citation>
    <scope>NUCLEOTIDE SEQUENCE [LARGE SCALE GENOMIC DNA]</scope>
    <source>
        <strain evidence="3 4">DSM 19035</strain>
    </source>
</reference>
<dbReference type="InterPro" id="IPR054238">
    <property type="entry name" value="DUF6965"/>
</dbReference>
<dbReference type="OrthoDB" id="770452at2"/>
<dbReference type="EMBL" id="SNYC01000005">
    <property type="protein sequence ID" value="TDQ08594.1"/>
    <property type="molecule type" value="Genomic_DNA"/>
</dbReference>
<gene>
    <name evidence="3" type="ORF">ATK78_3110</name>
</gene>
<accession>A0A4V6PW05</accession>
<dbReference type="Pfam" id="PF22292">
    <property type="entry name" value="DUF6965"/>
    <property type="match status" value="1"/>
</dbReference>
<feature type="domain" description="DUF6965" evidence="2">
    <location>
        <begin position="1"/>
        <end position="65"/>
    </location>
</feature>
<comment type="caution">
    <text evidence="3">The sequence shown here is derived from an EMBL/GenBank/DDBJ whole genome shotgun (WGS) entry which is preliminary data.</text>
</comment>
<sequence>MTYEELEGAFHGITVPDEAQLDDGVRITNVPKFIKSHLQVIKGAQNARMSTVFEDRLIKLLEIIAESEKEDPRVKEPAVQPDSLTEIN</sequence>
<dbReference type="AlphaFoldDB" id="A0A4V6PW05"/>
<evidence type="ECO:0000256" key="1">
    <source>
        <dbReference type="SAM" id="MobiDB-lite"/>
    </source>
</evidence>
<keyword evidence="4" id="KW-1185">Reference proteome</keyword>
<feature type="region of interest" description="Disordered" evidence="1">
    <location>
        <begin position="69"/>
        <end position="88"/>
    </location>
</feature>
<dbReference type="Proteomes" id="UP000295620">
    <property type="component" value="Unassembled WGS sequence"/>
</dbReference>
<protein>
    <recommendedName>
        <fullName evidence="2">DUF6965 domain-containing protein</fullName>
    </recommendedName>
</protein>
<evidence type="ECO:0000313" key="4">
    <source>
        <dbReference type="Proteomes" id="UP000295620"/>
    </source>
</evidence>
<evidence type="ECO:0000313" key="3">
    <source>
        <dbReference type="EMBL" id="TDQ08594.1"/>
    </source>
</evidence>
<dbReference type="RefSeq" id="WP_133576950.1">
    <property type="nucleotide sequence ID" value="NZ_SNYC01000005.1"/>
</dbReference>